<dbReference type="EMBL" id="BMGJ01000012">
    <property type="protein sequence ID" value="GGD71954.1"/>
    <property type="molecule type" value="Genomic_DNA"/>
</dbReference>
<dbReference type="InterPro" id="IPR029063">
    <property type="entry name" value="SAM-dependent_MTases_sf"/>
</dbReference>
<name>A0ABQ1RJN0_9ALTE</name>
<keyword evidence="2" id="KW-1185">Reference proteome</keyword>
<organism evidence="1 2">
    <name type="scientific">Lacimicrobium alkaliphilum</name>
    <dbReference type="NCBI Taxonomy" id="1526571"/>
    <lineage>
        <taxon>Bacteria</taxon>
        <taxon>Pseudomonadati</taxon>
        <taxon>Pseudomonadota</taxon>
        <taxon>Gammaproteobacteria</taxon>
        <taxon>Alteromonadales</taxon>
        <taxon>Alteromonadaceae</taxon>
        <taxon>Lacimicrobium</taxon>
    </lineage>
</organism>
<dbReference type="SUPFAM" id="SSF53335">
    <property type="entry name" value="S-adenosyl-L-methionine-dependent methyltransferases"/>
    <property type="match status" value="1"/>
</dbReference>
<proteinExistence type="predicted"/>
<evidence type="ECO:0000313" key="2">
    <source>
        <dbReference type="Proteomes" id="UP000614272"/>
    </source>
</evidence>
<evidence type="ECO:0000313" key="1">
    <source>
        <dbReference type="EMBL" id="GGD71954.1"/>
    </source>
</evidence>
<accession>A0ABQ1RJN0</accession>
<dbReference type="Pfam" id="PF13489">
    <property type="entry name" value="Methyltransf_23"/>
    <property type="match status" value="1"/>
</dbReference>
<protein>
    <recommendedName>
        <fullName evidence="3">Methyltransferase type 11 domain-containing protein</fullName>
    </recommendedName>
</protein>
<dbReference type="Proteomes" id="UP000614272">
    <property type="component" value="Unassembled WGS sequence"/>
</dbReference>
<dbReference type="Gene3D" id="3.40.50.150">
    <property type="entry name" value="Vaccinia Virus protein VP39"/>
    <property type="match status" value="1"/>
</dbReference>
<evidence type="ECO:0008006" key="3">
    <source>
        <dbReference type="Google" id="ProtNLM"/>
    </source>
</evidence>
<reference evidence="2" key="1">
    <citation type="journal article" date="2019" name="Int. J. Syst. Evol. Microbiol.">
        <title>The Global Catalogue of Microorganisms (GCM) 10K type strain sequencing project: providing services to taxonomists for standard genome sequencing and annotation.</title>
        <authorList>
            <consortium name="The Broad Institute Genomics Platform"/>
            <consortium name="The Broad Institute Genome Sequencing Center for Infectious Disease"/>
            <person name="Wu L."/>
            <person name="Ma J."/>
        </authorList>
    </citation>
    <scope>NUCLEOTIDE SEQUENCE [LARGE SCALE GENOMIC DNA]</scope>
    <source>
        <strain evidence="2">CGMCC 1.12923</strain>
    </source>
</reference>
<gene>
    <name evidence="1" type="ORF">GCM10011357_28710</name>
</gene>
<comment type="caution">
    <text evidence="1">The sequence shown here is derived from an EMBL/GenBank/DDBJ whole genome shotgun (WGS) entry which is preliminary data.</text>
</comment>
<sequence>MDYYDPFYFPDEQAFSQTYDFITCSEAIEHFFYPGQVWYRWMSILKNHGWLAIMTKRVIDRDAFSTWHYKNDPTHVCFFSEKTFHWLAHQFNMRLEVSGPDVVLLQKLA</sequence>